<dbReference type="Pfam" id="PF11902">
    <property type="entry name" value="DUF3422"/>
    <property type="match status" value="1"/>
</dbReference>
<comment type="caution">
    <text evidence="2">The sequence shown here is derived from an EMBL/GenBank/DDBJ whole genome shotgun (WGS) entry which is preliminary data.</text>
</comment>
<accession>A0AAW7XNW9</accession>
<dbReference type="InterPro" id="IPR021830">
    <property type="entry name" value="DUF3422"/>
</dbReference>
<gene>
    <name evidence="2" type="ORF">Q4490_14260</name>
</gene>
<evidence type="ECO:0000313" key="3">
    <source>
        <dbReference type="Proteomes" id="UP001169862"/>
    </source>
</evidence>
<dbReference type="Proteomes" id="UP001169862">
    <property type="component" value="Unassembled WGS sequence"/>
</dbReference>
<name>A0AAW7XNW9_9GAMM</name>
<dbReference type="AlphaFoldDB" id="A0AAW7XNW9"/>
<keyword evidence="1" id="KW-0812">Transmembrane</keyword>
<feature type="transmembrane region" description="Helical" evidence="1">
    <location>
        <begin position="358"/>
        <end position="377"/>
    </location>
</feature>
<proteinExistence type="predicted"/>
<sequence length="443" mass="51059">MSFHPHRDDLYEEMHSRPFQVIPSPARLTHIALICDEAEKREQFNHLRRLFELLGQQPPERDEMCVQWDFGDFRIRLEKHLEFIAFTFVNLAVENNDDPFAVTGISSLPNGWLDELPGKVISAVHVSVKDSSEDGDYMLPKVRRFFEGMRLIGSSPQQGDARIWTTFRLHSDGFGRMLICNKRMSDSQLGRLTQRLMEIETYRLMALIGLPTAREYSPQLRIMDTQIAELTQRLSSESGEDESDILKDLTRIASKVEDYRAKTTFRFAASQAYHELVLKRLAELREDEVSGHLTMTEFMTRRLSPAIRTCDSVGQRLEDMSRRIDRVSDMMRTRIELSIQEQNQELLSSMDRRSKIQLMMQHTVEGLSVAAISYYSIGLIKLIIDALYDSGLSFNKHLVLGAAVPVVVGGVWLATRRIHKHFLALAREQRDADLADEERRKSK</sequence>
<keyword evidence="1" id="KW-1133">Transmembrane helix</keyword>
<feature type="transmembrane region" description="Helical" evidence="1">
    <location>
        <begin position="397"/>
        <end position="415"/>
    </location>
</feature>
<keyword evidence="1" id="KW-0472">Membrane</keyword>
<reference evidence="2" key="1">
    <citation type="submission" date="2023-07" db="EMBL/GenBank/DDBJ databases">
        <title>Genome content predicts the carbon catabolic preferences of heterotrophic bacteria.</title>
        <authorList>
            <person name="Gralka M."/>
        </authorList>
    </citation>
    <scope>NUCLEOTIDE SEQUENCE</scope>
    <source>
        <strain evidence="2">I2M16</strain>
    </source>
</reference>
<evidence type="ECO:0000256" key="1">
    <source>
        <dbReference type="SAM" id="Phobius"/>
    </source>
</evidence>
<protein>
    <submittedName>
        <fullName evidence="2">DUF3422 domain-containing protein</fullName>
    </submittedName>
</protein>
<dbReference type="EMBL" id="JAUOPG010000010">
    <property type="protein sequence ID" value="MDO6454734.1"/>
    <property type="molecule type" value="Genomic_DNA"/>
</dbReference>
<evidence type="ECO:0000313" key="2">
    <source>
        <dbReference type="EMBL" id="MDO6454734.1"/>
    </source>
</evidence>
<organism evidence="2 3">
    <name type="scientific">Neptunomonas phycophila</name>
    <dbReference type="NCBI Taxonomy" id="1572645"/>
    <lineage>
        <taxon>Bacteria</taxon>
        <taxon>Pseudomonadati</taxon>
        <taxon>Pseudomonadota</taxon>
        <taxon>Gammaproteobacteria</taxon>
        <taxon>Oceanospirillales</taxon>
        <taxon>Oceanospirillaceae</taxon>
        <taxon>Neptunomonas</taxon>
    </lineage>
</organism>